<feature type="domain" description="Capsular polysaccharide assembling protein CapF C-terminal" evidence="2">
    <location>
        <begin position="249"/>
        <end position="360"/>
    </location>
</feature>
<comment type="caution">
    <text evidence="3">The sequence shown here is derived from an EMBL/GenBank/DDBJ whole genome shotgun (WGS) entry which is preliminary data.</text>
</comment>
<sequence>MRLAVTGAGGFLGWHVRVLARALGWPEPVAVARAELADPAAVAARLDGADRLVHLAGVNRSGDGRIAHDNVALARAVGRGLRRCAAPPKTVVYANSLHAGNGTPYGDAKAAAAAVLAEACVDVDFVDLRMPRVYGEHGRPFGASVVATVCYQLAHDAVPTVPPDQVHELAHATDAAAALVDAGPGGCWDTRMPVLRLTGHELAERLTAMARTYRLGEIPALTDRHDVRLFNTYRSMCFPRRYPMPLVRHADARGDLVELVRSHGGAGQAFCSTSRPGVVRGEHFHLAKVERFAVLRGTGEIALRRVGERGVVRFAVSGDHPVVVDMPSMWAHRITNTGPDELLTAFWANEIYDPSQPDTYPEPVGPAPAVAA</sequence>
<dbReference type="InterPro" id="IPR014710">
    <property type="entry name" value="RmlC-like_jellyroll"/>
</dbReference>
<dbReference type="InterPro" id="IPR036291">
    <property type="entry name" value="NAD(P)-bd_dom_sf"/>
</dbReference>
<dbReference type="InterPro" id="IPR029303">
    <property type="entry name" value="CapF_C"/>
</dbReference>
<dbReference type="Gene3D" id="3.40.50.720">
    <property type="entry name" value="NAD(P)-binding Rossmann-like Domain"/>
    <property type="match status" value="1"/>
</dbReference>
<dbReference type="SUPFAM" id="SSF51182">
    <property type="entry name" value="RmlC-like cupins"/>
    <property type="match status" value="1"/>
</dbReference>
<accession>A0ABN2ME13</accession>
<dbReference type="Gene3D" id="2.60.120.10">
    <property type="entry name" value="Jelly Rolls"/>
    <property type="match status" value="1"/>
</dbReference>
<gene>
    <name evidence="3" type="ORF">GCM10009682_46240</name>
</gene>
<protein>
    <submittedName>
        <fullName evidence="3">NAD-dependent epimerase/dehydratase family protein</fullName>
    </submittedName>
</protein>
<keyword evidence="4" id="KW-1185">Reference proteome</keyword>
<dbReference type="InterPro" id="IPR001509">
    <property type="entry name" value="Epimerase_deHydtase"/>
</dbReference>
<dbReference type="Proteomes" id="UP001500218">
    <property type="component" value="Unassembled WGS sequence"/>
</dbReference>
<feature type="domain" description="NAD-dependent epimerase/dehydratase" evidence="1">
    <location>
        <begin position="5"/>
        <end position="180"/>
    </location>
</feature>
<name>A0ABN2ME13_9ACTN</name>
<reference evidence="3 4" key="1">
    <citation type="journal article" date="2019" name="Int. J. Syst. Evol. Microbiol.">
        <title>The Global Catalogue of Microorganisms (GCM) 10K type strain sequencing project: providing services to taxonomists for standard genome sequencing and annotation.</title>
        <authorList>
            <consortium name="The Broad Institute Genomics Platform"/>
            <consortium name="The Broad Institute Genome Sequencing Center for Infectious Disease"/>
            <person name="Wu L."/>
            <person name="Ma J."/>
        </authorList>
    </citation>
    <scope>NUCLEOTIDE SEQUENCE [LARGE SCALE GENOMIC DNA]</scope>
    <source>
        <strain evidence="3 4">JCM 13250</strain>
    </source>
</reference>
<dbReference type="Pfam" id="PF14667">
    <property type="entry name" value="Polysacc_synt_C"/>
    <property type="match status" value="1"/>
</dbReference>
<evidence type="ECO:0000313" key="4">
    <source>
        <dbReference type="Proteomes" id="UP001500218"/>
    </source>
</evidence>
<dbReference type="SUPFAM" id="SSF51735">
    <property type="entry name" value="NAD(P)-binding Rossmann-fold domains"/>
    <property type="match status" value="1"/>
</dbReference>
<dbReference type="Pfam" id="PF01370">
    <property type="entry name" value="Epimerase"/>
    <property type="match status" value="1"/>
</dbReference>
<organism evidence="3 4">
    <name type="scientific">Luedemannella flava</name>
    <dbReference type="NCBI Taxonomy" id="349316"/>
    <lineage>
        <taxon>Bacteria</taxon>
        <taxon>Bacillati</taxon>
        <taxon>Actinomycetota</taxon>
        <taxon>Actinomycetes</taxon>
        <taxon>Micromonosporales</taxon>
        <taxon>Micromonosporaceae</taxon>
        <taxon>Luedemannella</taxon>
    </lineage>
</organism>
<dbReference type="InterPro" id="IPR011051">
    <property type="entry name" value="RmlC_Cupin_sf"/>
</dbReference>
<evidence type="ECO:0000259" key="1">
    <source>
        <dbReference type="Pfam" id="PF01370"/>
    </source>
</evidence>
<evidence type="ECO:0000313" key="3">
    <source>
        <dbReference type="EMBL" id="GAA1820815.1"/>
    </source>
</evidence>
<dbReference type="EMBL" id="BAAALT010000177">
    <property type="protein sequence ID" value="GAA1820815.1"/>
    <property type="molecule type" value="Genomic_DNA"/>
</dbReference>
<dbReference type="RefSeq" id="WP_344136142.1">
    <property type="nucleotide sequence ID" value="NZ_BAAALT010000177.1"/>
</dbReference>
<evidence type="ECO:0000259" key="2">
    <source>
        <dbReference type="Pfam" id="PF14667"/>
    </source>
</evidence>
<proteinExistence type="predicted"/>